<dbReference type="AlphaFoldDB" id="A0A1I3D996"/>
<keyword evidence="2" id="KW-1185">Reference proteome</keyword>
<dbReference type="STRING" id="1005945.SAMN05216561_102406"/>
<dbReference type="Proteomes" id="UP000198649">
    <property type="component" value="Unassembled WGS sequence"/>
</dbReference>
<sequence length="40" mass="3916">MRNPIGTHVLVGNGLVTGALASADALGALGAETLRALASR</sequence>
<organism evidence="1 2">
    <name type="scientific">Nocardioides psychrotolerans</name>
    <dbReference type="NCBI Taxonomy" id="1005945"/>
    <lineage>
        <taxon>Bacteria</taxon>
        <taxon>Bacillati</taxon>
        <taxon>Actinomycetota</taxon>
        <taxon>Actinomycetes</taxon>
        <taxon>Propionibacteriales</taxon>
        <taxon>Nocardioidaceae</taxon>
        <taxon>Nocardioides</taxon>
    </lineage>
</organism>
<reference evidence="1 2" key="1">
    <citation type="submission" date="2016-10" db="EMBL/GenBank/DDBJ databases">
        <authorList>
            <person name="de Groot N.N."/>
        </authorList>
    </citation>
    <scope>NUCLEOTIDE SEQUENCE [LARGE SCALE GENOMIC DNA]</scope>
    <source>
        <strain evidence="1 2">CGMCC 1.11156</strain>
    </source>
</reference>
<accession>A0A1I3D996</accession>
<protein>
    <submittedName>
        <fullName evidence="1">Uncharacterized protein</fullName>
    </submittedName>
</protein>
<proteinExistence type="predicted"/>
<name>A0A1I3D996_9ACTN</name>
<gene>
    <name evidence="1" type="ORF">SAMN05216561_102406</name>
</gene>
<evidence type="ECO:0000313" key="2">
    <source>
        <dbReference type="Proteomes" id="UP000198649"/>
    </source>
</evidence>
<evidence type="ECO:0000313" key="1">
    <source>
        <dbReference type="EMBL" id="SFH83275.1"/>
    </source>
</evidence>
<dbReference type="EMBL" id="FOQG01000002">
    <property type="protein sequence ID" value="SFH83275.1"/>
    <property type="molecule type" value="Genomic_DNA"/>
</dbReference>
<dbReference type="RefSeq" id="WP_256215524.1">
    <property type="nucleotide sequence ID" value="NZ_BKAF01000004.1"/>
</dbReference>